<evidence type="ECO:0000313" key="3">
    <source>
        <dbReference type="Proteomes" id="UP000186594"/>
    </source>
</evidence>
<gene>
    <name evidence="2" type="ORF">NEOLI_004275</name>
</gene>
<comment type="caution">
    <text evidence="2">The sequence shown here is derived from an EMBL/GenBank/DDBJ whole genome shotgun (WGS) entry which is preliminary data.</text>
</comment>
<dbReference type="AlphaFoldDB" id="A0A1U7LLX7"/>
<protein>
    <submittedName>
        <fullName evidence="2">Uncharacterized protein</fullName>
    </submittedName>
</protein>
<keyword evidence="3" id="KW-1185">Reference proteome</keyword>
<organism evidence="2 3">
    <name type="scientific">Neolecta irregularis (strain DAH-3)</name>
    <dbReference type="NCBI Taxonomy" id="1198029"/>
    <lineage>
        <taxon>Eukaryota</taxon>
        <taxon>Fungi</taxon>
        <taxon>Dikarya</taxon>
        <taxon>Ascomycota</taxon>
        <taxon>Taphrinomycotina</taxon>
        <taxon>Neolectales</taxon>
        <taxon>Neolectaceae</taxon>
        <taxon>Neolecta</taxon>
    </lineage>
</organism>
<evidence type="ECO:0000313" key="2">
    <source>
        <dbReference type="EMBL" id="OLL23664.1"/>
    </source>
</evidence>
<feature type="region of interest" description="Disordered" evidence="1">
    <location>
        <begin position="107"/>
        <end position="130"/>
    </location>
</feature>
<reference evidence="2 3" key="1">
    <citation type="submission" date="2016-04" db="EMBL/GenBank/DDBJ databases">
        <title>Evolutionary innovation and constraint leading to complex multicellularity in the Ascomycota.</title>
        <authorList>
            <person name="Cisse O."/>
            <person name="Nguyen A."/>
            <person name="Hewitt D.A."/>
            <person name="Jedd G."/>
            <person name="Stajich J.E."/>
        </authorList>
    </citation>
    <scope>NUCLEOTIDE SEQUENCE [LARGE SCALE GENOMIC DNA]</scope>
    <source>
        <strain evidence="2 3">DAH-3</strain>
    </source>
</reference>
<dbReference type="EMBL" id="LXFE01001379">
    <property type="protein sequence ID" value="OLL23664.1"/>
    <property type="molecule type" value="Genomic_DNA"/>
</dbReference>
<sequence>MAGNQRFRACPGRGGSCVHEGVEQPDSVLEDGDGDVCRHVVFVVKDDEGEVAYVEQVGEDTRQRPDADGARAAVEAEQAQRGIKERVEHVGAGAEVVHAFGEGKVSRVEDTAPDPGVDAEQGEEEVEGPERVAVRERGEQAQAVVVHEAVSQREQDGEGLLDAHDAVEGPFAVELLERGAPGDELAGDGVLARIVALCGTRPEQQAQMQRRRRSIAAVLGDAGADAVSARISTAGSGGDA</sequence>
<proteinExistence type="predicted"/>
<name>A0A1U7LLX7_NEOID</name>
<dbReference type="Proteomes" id="UP000186594">
    <property type="component" value="Unassembled WGS sequence"/>
</dbReference>
<accession>A0A1U7LLX7</accession>
<evidence type="ECO:0000256" key="1">
    <source>
        <dbReference type="SAM" id="MobiDB-lite"/>
    </source>
</evidence>